<dbReference type="SMART" id="SM00091">
    <property type="entry name" value="PAS"/>
    <property type="match status" value="1"/>
</dbReference>
<dbReference type="PANTHER" id="PTHR44757">
    <property type="entry name" value="DIGUANYLATE CYCLASE DGCP"/>
    <property type="match status" value="1"/>
</dbReference>
<dbReference type="CDD" id="cd01949">
    <property type="entry name" value="GGDEF"/>
    <property type="match status" value="1"/>
</dbReference>
<reference evidence="10" key="1">
    <citation type="submission" date="2018-06" db="EMBL/GenBank/DDBJ databases">
        <authorList>
            <person name="Zhirakovskaya E."/>
        </authorList>
    </citation>
    <scope>NUCLEOTIDE SEQUENCE</scope>
</reference>
<proteinExistence type="predicted"/>
<dbReference type="InterPro" id="IPR013656">
    <property type="entry name" value="PAS_4"/>
</dbReference>
<dbReference type="InterPro" id="IPR035965">
    <property type="entry name" value="PAS-like_dom_sf"/>
</dbReference>
<feature type="non-terminal residue" evidence="10">
    <location>
        <position position="637"/>
    </location>
</feature>
<dbReference type="InterPro" id="IPR029787">
    <property type="entry name" value="Nucleotide_cyclase"/>
</dbReference>
<evidence type="ECO:0000259" key="6">
    <source>
        <dbReference type="PROSITE" id="PS50112"/>
    </source>
</evidence>
<keyword evidence="2 5" id="KW-0812">Transmembrane</keyword>
<dbReference type="Gene3D" id="3.30.70.270">
    <property type="match status" value="1"/>
</dbReference>
<evidence type="ECO:0000259" key="8">
    <source>
        <dbReference type="PROSITE" id="PS50839"/>
    </source>
</evidence>
<dbReference type="Pfam" id="PF00990">
    <property type="entry name" value="GGDEF"/>
    <property type="match status" value="1"/>
</dbReference>
<organism evidence="10">
    <name type="scientific">hydrothermal vent metagenome</name>
    <dbReference type="NCBI Taxonomy" id="652676"/>
    <lineage>
        <taxon>unclassified sequences</taxon>
        <taxon>metagenomes</taxon>
        <taxon>ecological metagenomes</taxon>
    </lineage>
</organism>
<dbReference type="InterPro" id="IPR042240">
    <property type="entry name" value="CHASE_sf"/>
</dbReference>
<dbReference type="EMBL" id="UOFU01000022">
    <property type="protein sequence ID" value="VAW93279.1"/>
    <property type="molecule type" value="Genomic_DNA"/>
</dbReference>
<feature type="domain" description="PAC" evidence="7">
    <location>
        <begin position="433"/>
        <end position="486"/>
    </location>
</feature>
<dbReference type="NCBIfam" id="TIGR00254">
    <property type="entry name" value="GGDEF"/>
    <property type="match status" value="1"/>
</dbReference>
<dbReference type="PROSITE" id="PS50839">
    <property type="entry name" value="CHASE"/>
    <property type="match status" value="1"/>
</dbReference>
<evidence type="ECO:0000256" key="3">
    <source>
        <dbReference type="ARBA" id="ARBA00022989"/>
    </source>
</evidence>
<dbReference type="InterPro" id="IPR006189">
    <property type="entry name" value="CHASE_dom"/>
</dbReference>
<feature type="domain" description="CHASE" evidence="8">
    <location>
        <begin position="148"/>
        <end position="212"/>
    </location>
</feature>
<comment type="subcellular location">
    <subcellularLocation>
        <location evidence="1">Membrane</location>
    </subcellularLocation>
</comment>
<feature type="transmembrane region" description="Helical" evidence="5">
    <location>
        <begin position="17"/>
        <end position="39"/>
    </location>
</feature>
<evidence type="ECO:0000256" key="2">
    <source>
        <dbReference type="ARBA" id="ARBA00022692"/>
    </source>
</evidence>
<dbReference type="Pfam" id="PF03924">
    <property type="entry name" value="CHASE"/>
    <property type="match status" value="1"/>
</dbReference>
<dbReference type="Gene3D" id="3.30.450.350">
    <property type="entry name" value="CHASE domain"/>
    <property type="match status" value="1"/>
</dbReference>
<dbReference type="AlphaFoldDB" id="A0A3B1A4Z2"/>
<dbReference type="InterPro" id="IPR043128">
    <property type="entry name" value="Rev_trsase/Diguanyl_cyclase"/>
</dbReference>
<feature type="domain" description="GGDEF" evidence="9">
    <location>
        <begin position="518"/>
        <end position="637"/>
    </location>
</feature>
<dbReference type="PANTHER" id="PTHR44757:SF4">
    <property type="entry name" value="DIGUANYLATE CYCLASE DGCE-RELATED"/>
    <property type="match status" value="1"/>
</dbReference>
<dbReference type="SMART" id="SM00267">
    <property type="entry name" value="GGDEF"/>
    <property type="match status" value="1"/>
</dbReference>
<keyword evidence="4 5" id="KW-0472">Membrane</keyword>
<evidence type="ECO:0000259" key="7">
    <source>
        <dbReference type="PROSITE" id="PS50113"/>
    </source>
</evidence>
<dbReference type="SMART" id="SM01079">
    <property type="entry name" value="CHASE"/>
    <property type="match status" value="1"/>
</dbReference>
<evidence type="ECO:0000256" key="1">
    <source>
        <dbReference type="ARBA" id="ARBA00004370"/>
    </source>
</evidence>
<dbReference type="SUPFAM" id="SSF55073">
    <property type="entry name" value="Nucleotide cyclase"/>
    <property type="match status" value="1"/>
</dbReference>
<dbReference type="GO" id="GO:0007165">
    <property type="term" value="P:signal transduction"/>
    <property type="evidence" value="ECO:0007669"/>
    <property type="project" value="UniProtKB-ARBA"/>
</dbReference>
<dbReference type="GO" id="GO:0016020">
    <property type="term" value="C:membrane"/>
    <property type="evidence" value="ECO:0007669"/>
    <property type="project" value="UniProtKB-SubCell"/>
</dbReference>
<keyword evidence="3 5" id="KW-1133">Transmembrane helix</keyword>
<dbReference type="NCBIfam" id="TIGR00229">
    <property type="entry name" value="sensory_box"/>
    <property type="match status" value="1"/>
</dbReference>
<dbReference type="GO" id="GO:0003824">
    <property type="term" value="F:catalytic activity"/>
    <property type="evidence" value="ECO:0007669"/>
    <property type="project" value="UniProtKB-ARBA"/>
</dbReference>
<name>A0A3B1A4Z2_9ZZZZ</name>
<evidence type="ECO:0000313" key="10">
    <source>
        <dbReference type="EMBL" id="VAW93279.1"/>
    </source>
</evidence>
<evidence type="ECO:0000259" key="9">
    <source>
        <dbReference type="PROSITE" id="PS50887"/>
    </source>
</evidence>
<dbReference type="InterPro" id="IPR052155">
    <property type="entry name" value="Biofilm_reg_signaling"/>
</dbReference>
<dbReference type="CDD" id="cd00130">
    <property type="entry name" value="PAS"/>
    <property type="match status" value="1"/>
</dbReference>
<dbReference type="InterPro" id="IPR000700">
    <property type="entry name" value="PAS-assoc_C"/>
</dbReference>
<dbReference type="SUPFAM" id="SSF55785">
    <property type="entry name" value="PYP-like sensor domain (PAS domain)"/>
    <property type="match status" value="1"/>
</dbReference>
<accession>A0A3B1A4Z2</accession>
<gene>
    <name evidence="10" type="ORF">MNBD_GAMMA20-271</name>
</gene>
<dbReference type="Pfam" id="PF08448">
    <property type="entry name" value="PAS_4"/>
    <property type="match status" value="1"/>
</dbReference>
<dbReference type="InterPro" id="IPR000014">
    <property type="entry name" value="PAS"/>
</dbReference>
<evidence type="ECO:0000256" key="4">
    <source>
        <dbReference type="ARBA" id="ARBA00023136"/>
    </source>
</evidence>
<feature type="transmembrane region" description="Helical" evidence="5">
    <location>
        <begin position="316"/>
        <end position="337"/>
    </location>
</feature>
<dbReference type="PROSITE" id="PS50113">
    <property type="entry name" value="PAC"/>
    <property type="match status" value="1"/>
</dbReference>
<feature type="domain" description="PAS" evidence="6">
    <location>
        <begin position="356"/>
        <end position="429"/>
    </location>
</feature>
<evidence type="ECO:0000256" key="5">
    <source>
        <dbReference type="SAM" id="Phobius"/>
    </source>
</evidence>
<dbReference type="PROSITE" id="PS50112">
    <property type="entry name" value="PAS"/>
    <property type="match status" value="1"/>
</dbReference>
<dbReference type="PROSITE" id="PS50887">
    <property type="entry name" value="GGDEF"/>
    <property type="match status" value="1"/>
</dbReference>
<dbReference type="Gene3D" id="3.30.450.20">
    <property type="entry name" value="PAS domain"/>
    <property type="match status" value="1"/>
</dbReference>
<protein>
    <submittedName>
        <fullName evidence="10">Diguanylate cyclase/phosphodiesterase (GGDEF &amp; EAL domains) with PAS/PAC sensor(S)</fullName>
    </submittedName>
</protein>
<sequence length="637" mass="71655">MSGFGAWKFSVRLSARYLLHLALIGIVMVVLLVSGMVWWEVNDATLRFERESLATHDLVSRRLSESEAVLSGLVALHHAFDKVDRRQLSLYASEMLGRYPHIGYIEYQERVPRQDIVSVEKSLRTESYLSYRIWEWRAGQRQPVAGRPFYYPIAFIEPLETDRVQMLGYDVYSDADFRRAIDKAISSGDVSASAPFKLLNGQQAYTLFKAVYSGLDLAKKDAPELTREKRLVSLVVKAEYLLASSDFLTPGASITLSYQAEVSRKGISRELSRIDSNRQVRHVLRWVLPELEFSRMLDGEGQPFLLVIKKQLGAEVFRLDMLAGISLFSLLFILLLYMRKRFVLEREHSRDVLFQHREQAEITLHSIADAVITTDAGGRVEHMNATAEQITGWSLVQARGRELSHILPLKDEHTQGMVCNPVAECIREGRTARLSEAVILHGRQGRESFIMANASPIRDRDGRIIGAVLVFHDVSKERRMEEQLAYQATHDALTGLLDRGEFERQLNAALHSAKTSGRQHALCYMDLDQFKVVNDACGHAAGDELLVQLSALLMATVRDTDVLARLGGDEFAVLLMDCPLNLAANKAESLCDVVKTFRFIWQGKRFDVSFGIGVVPVTKSSGTTTDVLRAADIACYT</sequence>
<dbReference type="InterPro" id="IPR000160">
    <property type="entry name" value="GGDEF_dom"/>
</dbReference>